<organism evidence="1 3">
    <name type="scientific">Phytophthora infestans</name>
    <name type="common">Potato late blight agent</name>
    <name type="synonym">Botrytis infestans</name>
    <dbReference type="NCBI Taxonomy" id="4787"/>
    <lineage>
        <taxon>Eukaryota</taxon>
        <taxon>Sar</taxon>
        <taxon>Stramenopiles</taxon>
        <taxon>Oomycota</taxon>
        <taxon>Peronosporomycetes</taxon>
        <taxon>Peronosporales</taxon>
        <taxon>Peronosporaceae</taxon>
        <taxon>Phytophthora</taxon>
    </lineage>
</organism>
<dbReference type="EMBL" id="JAACNO010001630">
    <property type="protein sequence ID" value="KAF4138787.1"/>
    <property type="molecule type" value="Genomic_DNA"/>
</dbReference>
<accession>A0A833W8C7</accession>
<dbReference type="AlphaFoldDB" id="A0A833W8C7"/>
<evidence type="ECO:0000313" key="3">
    <source>
        <dbReference type="Proteomes" id="UP000602510"/>
    </source>
</evidence>
<comment type="caution">
    <text evidence="1">The sequence shown here is derived from an EMBL/GenBank/DDBJ whole genome shotgun (WGS) entry which is preliminary data.</text>
</comment>
<evidence type="ECO:0000313" key="2">
    <source>
        <dbReference type="EMBL" id="KAF4138787.1"/>
    </source>
</evidence>
<sequence length="87" mass="9827">MFNKKNPDKQVSLVNMLSTRYGESAVAEALVHATKAKRSMKIASQLQSQQFENWLHTHKSADDIFAMLIISHDPTPAMIDPKLYALQ</sequence>
<reference evidence="1" key="1">
    <citation type="submission" date="2020-04" db="EMBL/GenBank/DDBJ databases">
        <title>Hybrid Assembly of Korean Phytophthora infestans isolates.</title>
        <authorList>
            <person name="Prokchorchik M."/>
            <person name="Lee Y."/>
            <person name="Seo J."/>
            <person name="Cho J.-H."/>
            <person name="Park Y.-E."/>
            <person name="Jang D.-C."/>
            <person name="Im J.-S."/>
            <person name="Choi J.-G."/>
            <person name="Park H.-J."/>
            <person name="Lee G.-B."/>
            <person name="Lee Y.-G."/>
            <person name="Hong S.-Y."/>
            <person name="Cho K."/>
            <person name="Sohn K.H."/>
        </authorList>
    </citation>
    <scope>NUCLEOTIDE SEQUENCE</scope>
    <source>
        <strain evidence="1">KR_1_A1</strain>
        <strain evidence="2">KR_2_A2</strain>
    </source>
</reference>
<protein>
    <submittedName>
        <fullName evidence="1">Uncharacterized protein</fullName>
    </submittedName>
</protein>
<dbReference type="EMBL" id="WSZM01000417">
    <property type="protein sequence ID" value="KAF4033543.1"/>
    <property type="molecule type" value="Genomic_DNA"/>
</dbReference>
<dbReference type="Proteomes" id="UP000602510">
    <property type="component" value="Unassembled WGS sequence"/>
</dbReference>
<gene>
    <name evidence="1" type="ORF">GN244_ATG14513</name>
    <name evidence="2" type="ORF">GN958_ATG11996</name>
</gene>
<proteinExistence type="predicted"/>
<keyword evidence="3" id="KW-1185">Reference proteome</keyword>
<dbReference type="Proteomes" id="UP000704712">
    <property type="component" value="Unassembled WGS sequence"/>
</dbReference>
<name>A0A833W8C7_PHYIN</name>
<evidence type="ECO:0000313" key="1">
    <source>
        <dbReference type="EMBL" id="KAF4033543.1"/>
    </source>
</evidence>